<feature type="signal peptide" evidence="1">
    <location>
        <begin position="1"/>
        <end position="28"/>
    </location>
</feature>
<dbReference type="PROSITE" id="PS51257">
    <property type="entry name" value="PROKAR_LIPOPROTEIN"/>
    <property type="match status" value="1"/>
</dbReference>
<organism evidence="2 3">
    <name type="scientific">Streptosporangium sandarakinum</name>
    <dbReference type="NCBI Taxonomy" id="1260955"/>
    <lineage>
        <taxon>Bacteria</taxon>
        <taxon>Bacillati</taxon>
        <taxon>Actinomycetota</taxon>
        <taxon>Actinomycetes</taxon>
        <taxon>Streptosporangiales</taxon>
        <taxon>Streptosporangiaceae</taxon>
        <taxon>Streptosporangium</taxon>
    </lineage>
</organism>
<comment type="caution">
    <text evidence="2">The sequence shown here is derived from an EMBL/GenBank/DDBJ whole genome shotgun (WGS) entry which is preliminary data.</text>
</comment>
<dbReference type="RefSeq" id="WP_179829115.1">
    <property type="nucleotide sequence ID" value="NZ_JACCCO010000004.1"/>
</dbReference>
<evidence type="ECO:0008006" key="4">
    <source>
        <dbReference type="Google" id="ProtNLM"/>
    </source>
</evidence>
<evidence type="ECO:0000313" key="3">
    <source>
        <dbReference type="Proteomes" id="UP000576393"/>
    </source>
</evidence>
<protein>
    <recommendedName>
        <fullName evidence="4">DUF3558 domain-containing protein</fullName>
    </recommendedName>
</protein>
<evidence type="ECO:0000313" key="2">
    <source>
        <dbReference type="EMBL" id="NYF44637.1"/>
    </source>
</evidence>
<evidence type="ECO:0000256" key="1">
    <source>
        <dbReference type="SAM" id="SignalP"/>
    </source>
</evidence>
<dbReference type="AlphaFoldDB" id="A0A852V485"/>
<feature type="chain" id="PRO_5038467757" description="DUF3558 domain-containing protein" evidence="1">
    <location>
        <begin position="29"/>
        <end position="159"/>
    </location>
</feature>
<name>A0A852V485_9ACTN</name>
<reference evidence="2 3" key="1">
    <citation type="submission" date="2020-07" db="EMBL/GenBank/DDBJ databases">
        <title>Sequencing the genomes of 1000 actinobacteria strains.</title>
        <authorList>
            <person name="Klenk H.-P."/>
        </authorList>
    </citation>
    <scope>NUCLEOTIDE SEQUENCE [LARGE SCALE GENOMIC DNA]</scope>
    <source>
        <strain evidence="2 3">DSM 45763</strain>
    </source>
</reference>
<dbReference type="Proteomes" id="UP000576393">
    <property type="component" value="Unassembled WGS sequence"/>
</dbReference>
<accession>A0A852V485</accession>
<keyword evidence="3" id="KW-1185">Reference proteome</keyword>
<gene>
    <name evidence="2" type="ORF">HDA43_006879</name>
</gene>
<keyword evidence="1" id="KW-0732">Signal</keyword>
<proteinExistence type="predicted"/>
<dbReference type="EMBL" id="JACCCO010000004">
    <property type="protein sequence ID" value="NYF44637.1"/>
    <property type="molecule type" value="Genomic_DNA"/>
</dbReference>
<sequence>MIPRCTIYRPRQALIGTLLAGFFLSACSAGGTTDVASSRTLANPDAVVDAMNEAGIKCVNLQLLRLDEPKPTITAGSCTLFTESGEWAGSVKIMTSTKSSDELYAAEAAFYHQPDITAMTTFPIWIAQGDGWTVSCGTGQDQAERIAVALGGKAVSIAG</sequence>